<accession>A0A0D2IRA6</accession>
<dbReference type="VEuPathDB" id="FungiDB:Z518_03145"/>
<evidence type="ECO:0000313" key="4">
    <source>
        <dbReference type="Proteomes" id="UP000053617"/>
    </source>
</evidence>
<keyword evidence="1" id="KW-0175">Coiled coil</keyword>
<dbReference type="AlphaFoldDB" id="A0A0D2IRA6"/>
<feature type="compositionally biased region" description="Basic and acidic residues" evidence="2">
    <location>
        <begin position="56"/>
        <end position="70"/>
    </location>
</feature>
<feature type="compositionally biased region" description="Acidic residues" evidence="2">
    <location>
        <begin position="71"/>
        <end position="80"/>
    </location>
</feature>
<dbReference type="HOGENOM" id="CLU_157387_0_0_1"/>
<dbReference type="EMBL" id="KN847476">
    <property type="protein sequence ID" value="KIX08489.1"/>
    <property type="molecule type" value="Genomic_DNA"/>
</dbReference>
<organism evidence="3 4">
    <name type="scientific">Rhinocladiella mackenziei CBS 650.93</name>
    <dbReference type="NCBI Taxonomy" id="1442369"/>
    <lineage>
        <taxon>Eukaryota</taxon>
        <taxon>Fungi</taxon>
        <taxon>Dikarya</taxon>
        <taxon>Ascomycota</taxon>
        <taxon>Pezizomycotina</taxon>
        <taxon>Eurotiomycetes</taxon>
        <taxon>Chaetothyriomycetidae</taxon>
        <taxon>Chaetothyriales</taxon>
        <taxon>Herpotrichiellaceae</taxon>
        <taxon>Rhinocladiella</taxon>
    </lineage>
</organism>
<proteinExistence type="predicted"/>
<keyword evidence="4" id="KW-1185">Reference proteome</keyword>
<dbReference type="RefSeq" id="XP_013275625.1">
    <property type="nucleotide sequence ID" value="XM_013420171.1"/>
</dbReference>
<reference evidence="3 4" key="1">
    <citation type="submission" date="2015-01" db="EMBL/GenBank/DDBJ databases">
        <title>The Genome Sequence of Rhinocladiella mackenzie CBS 650.93.</title>
        <authorList>
            <consortium name="The Broad Institute Genomics Platform"/>
            <person name="Cuomo C."/>
            <person name="de Hoog S."/>
            <person name="Gorbushina A."/>
            <person name="Stielow B."/>
            <person name="Teixiera M."/>
            <person name="Abouelleil A."/>
            <person name="Chapman S.B."/>
            <person name="Priest M."/>
            <person name="Young S.K."/>
            <person name="Wortman J."/>
            <person name="Nusbaum C."/>
            <person name="Birren B."/>
        </authorList>
    </citation>
    <scope>NUCLEOTIDE SEQUENCE [LARGE SCALE GENOMIC DNA]</scope>
    <source>
        <strain evidence="3 4">CBS 650.93</strain>
    </source>
</reference>
<feature type="coiled-coil region" evidence="1">
    <location>
        <begin position="85"/>
        <end position="119"/>
    </location>
</feature>
<dbReference type="OrthoDB" id="4138659at2759"/>
<dbReference type="GeneID" id="25291216"/>
<sequence length="120" mass="13864">MCFGFWPLKKSVKGSASPQISPKRKPSFHDPNEGLSELAVPPPIQNRSDSGIYRRYTLEESLSRVSRGEDPTPEEEEEQDILVRHHTLEENIDLARRLSRELKRQADDLRRHSSELSRKS</sequence>
<protein>
    <submittedName>
        <fullName evidence="3">Uncharacterized protein</fullName>
    </submittedName>
</protein>
<name>A0A0D2IRA6_9EURO</name>
<evidence type="ECO:0000256" key="1">
    <source>
        <dbReference type="SAM" id="Coils"/>
    </source>
</evidence>
<feature type="region of interest" description="Disordered" evidence="2">
    <location>
        <begin position="12"/>
        <end position="84"/>
    </location>
</feature>
<evidence type="ECO:0000313" key="3">
    <source>
        <dbReference type="EMBL" id="KIX08489.1"/>
    </source>
</evidence>
<gene>
    <name evidence="3" type="ORF">Z518_03145</name>
</gene>
<dbReference type="Proteomes" id="UP000053617">
    <property type="component" value="Unassembled WGS sequence"/>
</dbReference>
<evidence type="ECO:0000256" key="2">
    <source>
        <dbReference type="SAM" id="MobiDB-lite"/>
    </source>
</evidence>